<dbReference type="AlphaFoldDB" id="A0A8E2J932"/>
<feature type="signal peptide" evidence="1">
    <location>
        <begin position="1"/>
        <end position="23"/>
    </location>
</feature>
<protein>
    <recommendedName>
        <fullName evidence="4">Legume lectin domain-containing protein</fullName>
    </recommendedName>
</protein>
<gene>
    <name evidence="2" type="ORF">K432DRAFT_472054</name>
</gene>
<organism evidence="2 3">
    <name type="scientific">Lepidopterella palustris CBS 459.81</name>
    <dbReference type="NCBI Taxonomy" id="1314670"/>
    <lineage>
        <taxon>Eukaryota</taxon>
        <taxon>Fungi</taxon>
        <taxon>Dikarya</taxon>
        <taxon>Ascomycota</taxon>
        <taxon>Pezizomycotina</taxon>
        <taxon>Dothideomycetes</taxon>
        <taxon>Pleosporomycetidae</taxon>
        <taxon>Mytilinidiales</taxon>
        <taxon>Argynnaceae</taxon>
        <taxon>Lepidopterella</taxon>
    </lineage>
</organism>
<name>A0A8E2J932_9PEZI</name>
<reference evidence="2 3" key="1">
    <citation type="journal article" date="2016" name="Nat. Commun.">
        <title>Ectomycorrhizal ecology is imprinted in the genome of the dominant symbiotic fungus Cenococcum geophilum.</title>
        <authorList>
            <consortium name="DOE Joint Genome Institute"/>
            <person name="Peter M."/>
            <person name="Kohler A."/>
            <person name="Ohm R.A."/>
            <person name="Kuo A."/>
            <person name="Krutzmann J."/>
            <person name="Morin E."/>
            <person name="Arend M."/>
            <person name="Barry K.W."/>
            <person name="Binder M."/>
            <person name="Choi C."/>
            <person name="Clum A."/>
            <person name="Copeland A."/>
            <person name="Grisel N."/>
            <person name="Haridas S."/>
            <person name="Kipfer T."/>
            <person name="LaButti K."/>
            <person name="Lindquist E."/>
            <person name="Lipzen A."/>
            <person name="Maire R."/>
            <person name="Meier B."/>
            <person name="Mihaltcheva S."/>
            <person name="Molinier V."/>
            <person name="Murat C."/>
            <person name="Poggeler S."/>
            <person name="Quandt C.A."/>
            <person name="Sperisen C."/>
            <person name="Tritt A."/>
            <person name="Tisserant E."/>
            <person name="Crous P.W."/>
            <person name="Henrissat B."/>
            <person name="Nehls U."/>
            <person name="Egli S."/>
            <person name="Spatafora J.W."/>
            <person name="Grigoriev I.V."/>
            <person name="Martin F.M."/>
        </authorList>
    </citation>
    <scope>NUCLEOTIDE SEQUENCE [LARGE SCALE GENOMIC DNA]</scope>
    <source>
        <strain evidence="2 3">CBS 459.81</strain>
    </source>
</reference>
<evidence type="ECO:0000313" key="2">
    <source>
        <dbReference type="EMBL" id="OCK73880.1"/>
    </source>
</evidence>
<accession>A0A8E2J932</accession>
<keyword evidence="1" id="KW-0732">Signal</keyword>
<dbReference type="OrthoDB" id="3518533at2759"/>
<evidence type="ECO:0000313" key="3">
    <source>
        <dbReference type="Proteomes" id="UP000250266"/>
    </source>
</evidence>
<sequence length="132" mass="14395">MKPPPLLVSLPLLFLVFSQQTSAAVSSISSVGSSYHLRTHLKRRSCFNYHHFNGIYLYASPVDSLVGRNFALFTSNISLAANGSLSGTNPIDTIQGFYLGGVSTYGLHIFKDIDRGCLRLVAKRSGTVYAVH</sequence>
<dbReference type="EMBL" id="KV745626">
    <property type="protein sequence ID" value="OCK73880.1"/>
    <property type="molecule type" value="Genomic_DNA"/>
</dbReference>
<evidence type="ECO:0000256" key="1">
    <source>
        <dbReference type="SAM" id="SignalP"/>
    </source>
</evidence>
<proteinExistence type="predicted"/>
<evidence type="ECO:0008006" key="4">
    <source>
        <dbReference type="Google" id="ProtNLM"/>
    </source>
</evidence>
<feature type="chain" id="PRO_5034508405" description="Legume lectin domain-containing protein" evidence="1">
    <location>
        <begin position="24"/>
        <end position="132"/>
    </location>
</feature>
<dbReference type="Proteomes" id="UP000250266">
    <property type="component" value="Unassembled WGS sequence"/>
</dbReference>
<keyword evidence="3" id="KW-1185">Reference proteome</keyword>